<accession>A0A7X2Z648</accession>
<feature type="chain" id="PRO_5030569745" description="SCP-like extracellular" evidence="2">
    <location>
        <begin position="31"/>
        <end position="255"/>
    </location>
</feature>
<dbReference type="EMBL" id="WNZX01000001">
    <property type="protein sequence ID" value="MUG69060.1"/>
    <property type="molecule type" value="Genomic_DNA"/>
</dbReference>
<feature type="domain" description="Peptidoglycan binding-like" evidence="4">
    <location>
        <begin position="36"/>
        <end position="91"/>
    </location>
</feature>
<reference evidence="5 6" key="1">
    <citation type="submission" date="2019-11" db="EMBL/GenBank/DDBJ databases">
        <title>Draft genome sequences of five Paenibacillus species of dairy origin.</title>
        <authorList>
            <person name="Olajide A.M."/>
            <person name="Chen S."/>
            <person name="Lapointe G."/>
        </authorList>
    </citation>
    <scope>NUCLEOTIDE SEQUENCE [LARGE SCALE GENOMIC DNA]</scope>
    <source>
        <strain evidence="5 6">2CS3</strain>
    </source>
</reference>
<gene>
    <name evidence="5" type="ORF">GNP93_00070</name>
</gene>
<evidence type="ECO:0000256" key="2">
    <source>
        <dbReference type="SAM" id="SignalP"/>
    </source>
</evidence>
<dbReference type="SUPFAM" id="SSF55797">
    <property type="entry name" value="PR-1-like"/>
    <property type="match status" value="1"/>
</dbReference>
<sequence length="255" mass="27332">MFNRLRTKKTTLLLTIALLLSFAVSGTVFAFGKGAQGPDVYAVQGMLKSLGYFSGSISGYYGPVTENGVKRFQKAYGLPVTGAVDDKTLQSILWAYGNLKIPKKPAPAPTPTPTPAPAPNPQSPSDNKLSAEEQQMIDLVNGARTQAGLPALTVDPQLSHVAKLKSQDMVDKNYFSHQSPTYGSPFDMMKQFGISYRNAAENIACNKGVEAAHQALMNSSGHRANILSNDFTHIGVGIVDGGPCGKMFTQMFISK</sequence>
<dbReference type="Gene3D" id="1.10.101.10">
    <property type="entry name" value="PGBD-like superfamily/PGBD"/>
    <property type="match status" value="1"/>
</dbReference>
<feature type="signal peptide" evidence="2">
    <location>
        <begin position="1"/>
        <end position="30"/>
    </location>
</feature>
<name>A0A7X2Z648_9BACL</name>
<evidence type="ECO:0000256" key="1">
    <source>
        <dbReference type="SAM" id="MobiDB-lite"/>
    </source>
</evidence>
<organism evidence="5 6">
    <name type="scientific">Paenibacillus validus</name>
    <dbReference type="NCBI Taxonomy" id="44253"/>
    <lineage>
        <taxon>Bacteria</taxon>
        <taxon>Bacillati</taxon>
        <taxon>Bacillota</taxon>
        <taxon>Bacilli</taxon>
        <taxon>Bacillales</taxon>
        <taxon>Paenibacillaceae</taxon>
        <taxon>Paenibacillus</taxon>
    </lineage>
</organism>
<keyword evidence="6" id="KW-1185">Reference proteome</keyword>
<evidence type="ECO:0008006" key="7">
    <source>
        <dbReference type="Google" id="ProtNLM"/>
    </source>
</evidence>
<dbReference type="PANTHER" id="PTHR31157">
    <property type="entry name" value="SCP DOMAIN-CONTAINING PROTEIN"/>
    <property type="match status" value="1"/>
</dbReference>
<dbReference type="PANTHER" id="PTHR31157:SF1">
    <property type="entry name" value="SCP DOMAIN-CONTAINING PROTEIN"/>
    <property type="match status" value="1"/>
</dbReference>
<dbReference type="Pfam" id="PF01471">
    <property type="entry name" value="PG_binding_1"/>
    <property type="match status" value="1"/>
</dbReference>
<dbReference type="InterPro" id="IPR035940">
    <property type="entry name" value="CAP_sf"/>
</dbReference>
<proteinExistence type="predicted"/>
<dbReference type="InterPro" id="IPR036366">
    <property type="entry name" value="PGBDSf"/>
</dbReference>
<evidence type="ECO:0000259" key="3">
    <source>
        <dbReference type="Pfam" id="PF00188"/>
    </source>
</evidence>
<dbReference type="AlphaFoldDB" id="A0A7X2Z648"/>
<protein>
    <recommendedName>
        <fullName evidence="7">SCP-like extracellular</fullName>
    </recommendedName>
</protein>
<dbReference type="InterPro" id="IPR036365">
    <property type="entry name" value="PGBD-like_sf"/>
</dbReference>
<evidence type="ECO:0000259" key="4">
    <source>
        <dbReference type="Pfam" id="PF01471"/>
    </source>
</evidence>
<dbReference type="RefSeq" id="WP_155613741.1">
    <property type="nucleotide sequence ID" value="NZ_JBDLZV010000001.1"/>
</dbReference>
<evidence type="ECO:0000313" key="6">
    <source>
        <dbReference type="Proteomes" id="UP000450917"/>
    </source>
</evidence>
<feature type="domain" description="SCP" evidence="3">
    <location>
        <begin position="138"/>
        <end position="252"/>
    </location>
</feature>
<dbReference type="NCBIfam" id="TIGR02909">
    <property type="entry name" value="spore_YkwD"/>
    <property type="match status" value="1"/>
</dbReference>
<dbReference type="InterPro" id="IPR002477">
    <property type="entry name" value="Peptidoglycan-bd-like"/>
</dbReference>
<comment type="caution">
    <text evidence="5">The sequence shown here is derived from an EMBL/GenBank/DDBJ whole genome shotgun (WGS) entry which is preliminary data.</text>
</comment>
<dbReference type="InterPro" id="IPR014258">
    <property type="entry name" value="CAP_domain_YkwD-like"/>
</dbReference>
<feature type="region of interest" description="Disordered" evidence="1">
    <location>
        <begin position="104"/>
        <end position="131"/>
    </location>
</feature>
<dbReference type="Proteomes" id="UP000450917">
    <property type="component" value="Unassembled WGS sequence"/>
</dbReference>
<dbReference type="Pfam" id="PF00188">
    <property type="entry name" value="CAP"/>
    <property type="match status" value="1"/>
</dbReference>
<keyword evidence="2" id="KW-0732">Signal</keyword>
<evidence type="ECO:0000313" key="5">
    <source>
        <dbReference type="EMBL" id="MUG69060.1"/>
    </source>
</evidence>
<dbReference type="InterPro" id="IPR014044">
    <property type="entry name" value="CAP_dom"/>
</dbReference>
<dbReference type="CDD" id="cd05379">
    <property type="entry name" value="CAP_bacterial"/>
    <property type="match status" value="1"/>
</dbReference>
<dbReference type="SUPFAM" id="SSF47090">
    <property type="entry name" value="PGBD-like"/>
    <property type="match status" value="1"/>
</dbReference>
<feature type="compositionally biased region" description="Pro residues" evidence="1">
    <location>
        <begin position="104"/>
        <end position="122"/>
    </location>
</feature>
<dbReference type="Gene3D" id="3.40.33.10">
    <property type="entry name" value="CAP"/>
    <property type="match status" value="1"/>
</dbReference>